<dbReference type="EMBL" id="LTAZ01000001">
    <property type="protein sequence ID" value="KYH27439.1"/>
    <property type="molecule type" value="Genomic_DNA"/>
</dbReference>
<evidence type="ECO:0000256" key="5">
    <source>
        <dbReference type="SAM" id="Phobius"/>
    </source>
</evidence>
<dbReference type="GO" id="GO:0006508">
    <property type="term" value="P:proteolysis"/>
    <property type="evidence" value="ECO:0007669"/>
    <property type="project" value="UniProtKB-KW"/>
</dbReference>
<feature type="domain" description="Peptidase S49" evidence="6">
    <location>
        <begin position="140"/>
        <end position="283"/>
    </location>
</feature>
<dbReference type="InterPro" id="IPR002142">
    <property type="entry name" value="Peptidase_S49"/>
</dbReference>
<keyword evidence="4" id="KW-0720">Serine protease</keyword>
<feature type="transmembrane region" description="Helical" evidence="5">
    <location>
        <begin position="301"/>
        <end position="321"/>
    </location>
</feature>
<comment type="caution">
    <text evidence="7">The sequence shown here is derived from an EMBL/GenBank/DDBJ whole genome shotgun (WGS) entry which is preliminary data.</text>
</comment>
<dbReference type="InterPro" id="IPR047272">
    <property type="entry name" value="S49_SppA_C"/>
</dbReference>
<evidence type="ECO:0000256" key="3">
    <source>
        <dbReference type="ARBA" id="ARBA00022801"/>
    </source>
</evidence>
<dbReference type="Gene3D" id="3.90.226.10">
    <property type="entry name" value="2-enoyl-CoA Hydratase, Chain A, domain 1"/>
    <property type="match status" value="1"/>
</dbReference>
<dbReference type="CDD" id="cd07023">
    <property type="entry name" value="S49_Sppa_N_C"/>
    <property type="match status" value="1"/>
</dbReference>
<keyword evidence="8" id="KW-1185">Reference proteome</keyword>
<dbReference type="PATRIC" id="fig|1008153.3.peg.110"/>
<keyword evidence="5" id="KW-0812">Transmembrane</keyword>
<evidence type="ECO:0000256" key="1">
    <source>
        <dbReference type="ARBA" id="ARBA00008683"/>
    </source>
</evidence>
<dbReference type="GO" id="GO:0008236">
    <property type="term" value="F:serine-type peptidase activity"/>
    <property type="evidence" value="ECO:0007669"/>
    <property type="project" value="UniProtKB-KW"/>
</dbReference>
<evidence type="ECO:0000313" key="8">
    <source>
        <dbReference type="Proteomes" id="UP000075321"/>
    </source>
</evidence>
<dbReference type="Gene3D" id="6.20.330.10">
    <property type="match status" value="1"/>
</dbReference>
<dbReference type="AlphaFoldDB" id="A0A151AIE8"/>
<dbReference type="Pfam" id="PF01343">
    <property type="entry name" value="Peptidase_S49"/>
    <property type="match status" value="1"/>
</dbReference>
<evidence type="ECO:0000256" key="4">
    <source>
        <dbReference type="ARBA" id="ARBA00022825"/>
    </source>
</evidence>
<evidence type="ECO:0000313" key="7">
    <source>
        <dbReference type="EMBL" id="KYH27439.1"/>
    </source>
</evidence>
<comment type="similarity">
    <text evidence="1">Belongs to the peptidase S49 family.</text>
</comment>
<dbReference type="InterPro" id="IPR029045">
    <property type="entry name" value="ClpP/crotonase-like_dom_sf"/>
</dbReference>
<dbReference type="PANTHER" id="PTHR42987">
    <property type="entry name" value="PEPTIDASE S49"/>
    <property type="match status" value="1"/>
</dbReference>
<feature type="transmembrane region" description="Helical" evidence="5">
    <location>
        <begin position="37"/>
        <end position="55"/>
    </location>
</feature>
<dbReference type="OrthoDB" id="31107at2157"/>
<keyword evidence="5" id="KW-1133">Transmembrane helix</keyword>
<dbReference type="NCBIfam" id="TIGR00706">
    <property type="entry name" value="SppA_dom"/>
    <property type="match status" value="1"/>
</dbReference>
<organism evidence="7 8">
    <name type="scientific">Halalkalicoccus paucihalophilus</name>
    <dbReference type="NCBI Taxonomy" id="1008153"/>
    <lineage>
        <taxon>Archaea</taxon>
        <taxon>Methanobacteriati</taxon>
        <taxon>Methanobacteriota</taxon>
        <taxon>Stenosarchaea group</taxon>
        <taxon>Halobacteria</taxon>
        <taxon>Halobacteriales</taxon>
        <taxon>Halococcaceae</taxon>
        <taxon>Halalkalicoccus</taxon>
    </lineage>
</organism>
<keyword evidence="2 7" id="KW-0645">Protease</keyword>
<dbReference type="SUPFAM" id="SSF52096">
    <property type="entry name" value="ClpP/crotonase"/>
    <property type="match status" value="1"/>
</dbReference>
<evidence type="ECO:0000256" key="2">
    <source>
        <dbReference type="ARBA" id="ARBA00022670"/>
    </source>
</evidence>
<dbReference type="InterPro" id="IPR004635">
    <property type="entry name" value="Pept_S49_SppA"/>
</dbReference>
<dbReference type="PANTHER" id="PTHR42987:SF4">
    <property type="entry name" value="PROTEASE SOHB-RELATED"/>
    <property type="match status" value="1"/>
</dbReference>
<keyword evidence="5" id="KW-0472">Membrane</keyword>
<keyword evidence="3" id="KW-0378">Hydrolase</keyword>
<protein>
    <submittedName>
        <fullName evidence="7">Protease 4</fullName>
    </submittedName>
</protein>
<reference evidence="7 8" key="1">
    <citation type="submission" date="2016-02" db="EMBL/GenBank/DDBJ databases">
        <title>Genome sequence of Halalkalicoccus paucihalophilus DSM 24557.</title>
        <authorList>
            <person name="Poehlein A."/>
            <person name="Daniel R."/>
        </authorList>
    </citation>
    <scope>NUCLEOTIDE SEQUENCE [LARGE SCALE GENOMIC DNA]</scope>
    <source>
        <strain evidence="7 8">DSM 24557</strain>
    </source>
</reference>
<dbReference type="RefSeq" id="WP_066378183.1">
    <property type="nucleotide sequence ID" value="NZ_LTAZ01000001.1"/>
</dbReference>
<accession>A0A151AIE8</accession>
<proteinExistence type="inferred from homology"/>
<evidence type="ECO:0000259" key="6">
    <source>
        <dbReference type="Pfam" id="PF01343"/>
    </source>
</evidence>
<gene>
    <name evidence="7" type="ORF">HAPAU_01050</name>
</gene>
<dbReference type="Proteomes" id="UP000075321">
    <property type="component" value="Unassembled WGS sequence"/>
</dbReference>
<sequence>MKTATIGRLAVTLLGAVLAAAAGYVLFVALPTTGTELVGILLVIAVGMIGLRIAGRLAGRVFATYNVAEVAVEGPIKRDGGGGRVPSGPNATPTDDIVERIEAADEDGNVEGLLVKLNTPGGEVVPSDDIRRAIVEFEGPTIAYTTDVCGSGGYWIASGCDELLAREASLVGSIGVIGSRVNASDLAERVGLSYERFAAGRYKDAGVPLRDMDEHERAYLQGLIDDFYGQFVERVAEGRDLSEEEVRATEARVFVGEEALELGLVDALGTREDAEDRLAQRLDIEPDVREFTPERGMMARLSIGSASVAYAFGAGIASVLGDSDREIEVRL</sequence>
<name>A0A151AIE8_9EURY</name>